<dbReference type="EMBL" id="QJKJ01009043">
    <property type="protein sequence ID" value="RDX77875.1"/>
    <property type="molecule type" value="Genomic_DNA"/>
</dbReference>
<organism evidence="2 3">
    <name type="scientific">Mucuna pruriens</name>
    <name type="common">Velvet bean</name>
    <name type="synonym">Dolichos pruriens</name>
    <dbReference type="NCBI Taxonomy" id="157652"/>
    <lineage>
        <taxon>Eukaryota</taxon>
        <taxon>Viridiplantae</taxon>
        <taxon>Streptophyta</taxon>
        <taxon>Embryophyta</taxon>
        <taxon>Tracheophyta</taxon>
        <taxon>Spermatophyta</taxon>
        <taxon>Magnoliopsida</taxon>
        <taxon>eudicotyledons</taxon>
        <taxon>Gunneridae</taxon>
        <taxon>Pentapetalae</taxon>
        <taxon>rosids</taxon>
        <taxon>fabids</taxon>
        <taxon>Fabales</taxon>
        <taxon>Fabaceae</taxon>
        <taxon>Papilionoideae</taxon>
        <taxon>50 kb inversion clade</taxon>
        <taxon>NPAAA clade</taxon>
        <taxon>indigoferoid/millettioid clade</taxon>
        <taxon>Phaseoleae</taxon>
        <taxon>Mucuna</taxon>
    </lineage>
</organism>
<gene>
    <name evidence="2" type="ORF">CR513_41929</name>
</gene>
<sequence length="68" mass="8147">MKVNSAEKLSNKDDTLAKGKPAISQSSQRLKSCWHTWCRVQIKSARRIRNHELKNLHLHYHPWNRNHY</sequence>
<comment type="caution">
    <text evidence="2">The sequence shown here is derived from an EMBL/GenBank/DDBJ whole genome shotgun (WGS) entry which is preliminary data.</text>
</comment>
<evidence type="ECO:0000313" key="3">
    <source>
        <dbReference type="Proteomes" id="UP000257109"/>
    </source>
</evidence>
<protein>
    <submittedName>
        <fullName evidence="2">Uncharacterized protein</fullName>
    </submittedName>
</protein>
<accession>A0A371FHT6</accession>
<dbReference type="AlphaFoldDB" id="A0A371FHT6"/>
<feature type="non-terminal residue" evidence="2">
    <location>
        <position position="1"/>
    </location>
</feature>
<reference evidence="2" key="1">
    <citation type="submission" date="2018-05" db="EMBL/GenBank/DDBJ databases">
        <title>Draft genome of Mucuna pruriens seed.</title>
        <authorList>
            <person name="Nnadi N.E."/>
            <person name="Vos R."/>
            <person name="Hasami M.H."/>
            <person name="Devisetty U.K."/>
            <person name="Aguiy J.C."/>
        </authorList>
    </citation>
    <scope>NUCLEOTIDE SEQUENCE [LARGE SCALE GENOMIC DNA]</scope>
    <source>
        <strain evidence="2">JCA_2017</strain>
    </source>
</reference>
<feature type="region of interest" description="Disordered" evidence="1">
    <location>
        <begin position="1"/>
        <end position="30"/>
    </location>
</feature>
<dbReference type="Proteomes" id="UP000257109">
    <property type="component" value="Unassembled WGS sequence"/>
</dbReference>
<proteinExistence type="predicted"/>
<keyword evidence="3" id="KW-1185">Reference proteome</keyword>
<name>A0A371FHT6_MUCPR</name>
<evidence type="ECO:0000313" key="2">
    <source>
        <dbReference type="EMBL" id="RDX77875.1"/>
    </source>
</evidence>
<evidence type="ECO:0000256" key="1">
    <source>
        <dbReference type="SAM" id="MobiDB-lite"/>
    </source>
</evidence>